<gene>
    <name evidence="1" type="ORF">LY90DRAFT_677490</name>
</gene>
<proteinExistence type="predicted"/>
<accession>A0A1Y2A167</accession>
<protein>
    <submittedName>
        <fullName evidence="1">Nucleotide-diphospho-sugar transferase</fullName>
    </submittedName>
</protein>
<keyword evidence="1" id="KW-0808">Transferase</keyword>
<dbReference type="OrthoDB" id="2014201at2759"/>
<dbReference type="InterPro" id="IPR050587">
    <property type="entry name" value="GNT1/Glycosyltrans_8"/>
</dbReference>
<sequence>MEFIPKKFIPALLKFEIFGLTDYDKVLYIDSDTLVISSIYELFNNSENLICFTHETYLVENKEIWNNIYDGTKNTNLNNGVIFINKNMLDKVHIDRMLNLAYKYNNTSLYYRGCPDQDIMQEYFLENNIKVTLGSNNYNTIRKVFYGNKKKITNEKIIHYIINKPWNTQISGYKYIDSIWHNYNNELNELYKDKVRIENEKEK</sequence>
<dbReference type="PANTHER" id="PTHR11183">
    <property type="entry name" value="GLYCOGENIN SUBFAMILY MEMBER"/>
    <property type="match status" value="1"/>
</dbReference>
<reference evidence="1 2" key="1">
    <citation type="submission" date="2016-08" db="EMBL/GenBank/DDBJ databases">
        <title>A Parts List for Fungal Cellulosomes Revealed by Comparative Genomics.</title>
        <authorList>
            <consortium name="DOE Joint Genome Institute"/>
            <person name="Haitjema C.H."/>
            <person name="Gilmore S.P."/>
            <person name="Henske J.K."/>
            <person name="Solomon K.V."/>
            <person name="De Groot R."/>
            <person name="Kuo A."/>
            <person name="Mondo S.J."/>
            <person name="Salamov A.A."/>
            <person name="Labutti K."/>
            <person name="Zhao Z."/>
            <person name="Chiniquy J."/>
            <person name="Barry K."/>
            <person name="Brewer H.M."/>
            <person name="Purvine S.O."/>
            <person name="Wright A.T."/>
            <person name="Boxma B."/>
            <person name="Van Alen T."/>
            <person name="Hackstein J.H."/>
            <person name="Baker S.E."/>
            <person name="Grigoriev I.V."/>
            <person name="O'Malley M.A."/>
        </authorList>
    </citation>
    <scope>NUCLEOTIDE SEQUENCE [LARGE SCALE GENOMIC DNA]</scope>
    <source>
        <strain evidence="1 2">G1</strain>
    </source>
</reference>
<dbReference type="GO" id="GO:0016757">
    <property type="term" value="F:glycosyltransferase activity"/>
    <property type="evidence" value="ECO:0007669"/>
    <property type="project" value="InterPro"/>
</dbReference>
<dbReference type="InterPro" id="IPR002495">
    <property type="entry name" value="Glyco_trans_8"/>
</dbReference>
<dbReference type="Proteomes" id="UP000193920">
    <property type="component" value="Unassembled WGS sequence"/>
</dbReference>
<organism evidence="1 2">
    <name type="scientific">Neocallimastix californiae</name>
    <dbReference type="NCBI Taxonomy" id="1754190"/>
    <lineage>
        <taxon>Eukaryota</taxon>
        <taxon>Fungi</taxon>
        <taxon>Fungi incertae sedis</taxon>
        <taxon>Chytridiomycota</taxon>
        <taxon>Chytridiomycota incertae sedis</taxon>
        <taxon>Neocallimastigomycetes</taxon>
        <taxon>Neocallimastigales</taxon>
        <taxon>Neocallimastigaceae</taxon>
        <taxon>Neocallimastix</taxon>
    </lineage>
</organism>
<dbReference type="EMBL" id="MCOG01000337">
    <property type="protein sequence ID" value="ORY15775.1"/>
    <property type="molecule type" value="Genomic_DNA"/>
</dbReference>
<keyword evidence="2" id="KW-1185">Reference proteome</keyword>
<dbReference type="AlphaFoldDB" id="A0A1Y2A167"/>
<name>A0A1Y2A167_9FUNG</name>
<dbReference type="SUPFAM" id="SSF53448">
    <property type="entry name" value="Nucleotide-diphospho-sugar transferases"/>
    <property type="match status" value="1"/>
</dbReference>
<dbReference type="Pfam" id="PF01501">
    <property type="entry name" value="Glyco_transf_8"/>
    <property type="match status" value="1"/>
</dbReference>
<evidence type="ECO:0000313" key="1">
    <source>
        <dbReference type="EMBL" id="ORY15775.1"/>
    </source>
</evidence>
<comment type="caution">
    <text evidence="1">The sequence shown here is derived from an EMBL/GenBank/DDBJ whole genome shotgun (WGS) entry which is preliminary data.</text>
</comment>
<dbReference type="Gene3D" id="3.90.550.10">
    <property type="entry name" value="Spore Coat Polysaccharide Biosynthesis Protein SpsA, Chain A"/>
    <property type="match status" value="1"/>
</dbReference>
<evidence type="ECO:0000313" key="2">
    <source>
        <dbReference type="Proteomes" id="UP000193920"/>
    </source>
</evidence>
<dbReference type="InterPro" id="IPR029044">
    <property type="entry name" value="Nucleotide-diphossugar_trans"/>
</dbReference>